<proteinExistence type="inferred from homology"/>
<dbReference type="PANTHER" id="PTHR18901:SF38">
    <property type="entry name" value="PSEUDOURIDINE-5'-PHOSPHATASE"/>
    <property type="match status" value="1"/>
</dbReference>
<dbReference type="PANTHER" id="PTHR18901">
    <property type="entry name" value="2-DEOXYGLUCOSE-6-PHOSPHATE PHOSPHATASE 2"/>
    <property type="match status" value="1"/>
</dbReference>
<dbReference type="FunFam" id="1.10.150.240:FF:000001">
    <property type="entry name" value="Haloacid dehalogenase-like hydrolase domain"/>
    <property type="match status" value="1"/>
</dbReference>
<evidence type="ECO:0000256" key="2">
    <source>
        <dbReference type="ARBA" id="ARBA00006171"/>
    </source>
</evidence>
<evidence type="ECO:0000256" key="7">
    <source>
        <dbReference type="ARBA" id="ARBA00066578"/>
    </source>
</evidence>
<dbReference type="InterPro" id="IPR023198">
    <property type="entry name" value="PGP-like_dom2"/>
</dbReference>
<evidence type="ECO:0000256" key="8">
    <source>
        <dbReference type="ARBA" id="ARBA00083904"/>
    </source>
</evidence>
<dbReference type="InterPro" id="IPR023214">
    <property type="entry name" value="HAD_sf"/>
</dbReference>
<keyword evidence="4 9" id="KW-0378">Hydrolase</keyword>
<sequence>MFQPVTHVIFDMDGLLLDTESTYEEVIDHIAKKYGKTYTNEIKLKIRGTPEPITAKIAVTEMQLPLSPEEFTEIYRPLCHARLLHPPLMPGAEKLVLHLKKHNIPIAIATSGGKDISLIKTKPYPEVFSCFNHTVYGSSDPEVKHGKPHPDIYFICAGRFPNPPSPEKCLVLEDAPNGVLAAVRAGMQVVMVPAADVSEELKKPATLVLKTLEDLKPEVFGLPAYD</sequence>
<dbReference type="InterPro" id="IPR006439">
    <property type="entry name" value="HAD-SF_hydro_IA"/>
</dbReference>
<dbReference type="GO" id="GO:0046872">
    <property type="term" value="F:metal ion binding"/>
    <property type="evidence" value="ECO:0007669"/>
    <property type="project" value="UniProtKB-KW"/>
</dbReference>
<dbReference type="SFLD" id="SFLDG01129">
    <property type="entry name" value="C1.5:_HAD__Beta-PGM__Phosphata"/>
    <property type="match status" value="1"/>
</dbReference>
<comment type="similarity">
    <text evidence="2">Belongs to the HAD-like hydrolase superfamily. CbbY/CbbZ/Gph/YieH family.</text>
</comment>
<dbReference type="GO" id="GO:1990738">
    <property type="term" value="F:pseudouridine 5'-phosphatase activity"/>
    <property type="evidence" value="ECO:0007669"/>
    <property type="project" value="UniProtKB-EC"/>
</dbReference>
<comment type="catalytic activity">
    <reaction evidence="6">
        <text>psi-UMP + H2O = pseudouridine + phosphate</text>
        <dbReference type="Rhea" id="RHEA:10944"/>
        <dbReference type="ChEBI" id="CHEBI:15377"/>
        <dbReference type="ChEBI" id="CHEBI:17802"/>
        <dbReference type="ChEBI" id="CHEBI:43474"/>
        <dbReference type="ChEBI" id="CHEBI:58380"/>
        <dbReference type="EC" id="3.1.3.96"/>
    </reaction>
</comment>
<protein>
    <recommendedName>
        <fullName evidence="7">pseudouridine 5'-phosphatase</fullName>
        <ecNumber evidence="7">3.1.3.96</ecNumber>
    </recommendedName>
    <alternativeName>
        <fullName evidence="8">Pseudouridine-5'-monophosphatase</fullName>
    </alternativeName>
</protein>
<evidence type="ECO:0000313" key="10">
    <source>
        <dbReference type="Proteomes" id="UP001458880"/>
    </source>
</evidence>
<accession>A0AAW1L822</accession>
<dbReference type="Pfam" id="PF00702">
    <property type="entry name" value="Hydrolase"/>
    <property type="match status" value="1"/>
</dbReference>
<dbReference type="FunFam" id="3.40.50.1000:FF:000055">
    <property type="entry name" value="Haloacid dehalogenase-like hydrolase family protein"/>
    <property type="match status" value="1"/>
</dbReference>
<reference evidence="9 10" key="1">
    <citation type="journal article" date="2024" name="BMC Genomics">
        <title>De novo assembly and annotation of Popillia japonica's genome with initial clues to its potential as an invasive pest.</title>
        <authorList>
            <person name="Cucini C."/>
            <person name="Boschi S."/>
            <person name="Funari R."/>
            <person name="Cardaioli E."/>
            <person name="Iannotti N."/>
            <person name="Marturano G."/>
            <person name="Paoli F."/>
            <person name="Bruttini M."/>
            <person name="Carapelli A."/>
            <person name="Frati F."/>
            <person name="Nardi F."/>
        </authorList>
    </citation>
    <scope>NUCLEOTIDE SEQUENCE [LARGE SCALE GENOMIC DNA]</scope>
    <source>
        <strain evidence="9">DMR45628</strain>
    </source>
</reference>
<keyword evidence="5" id="KW-0460">Magnesium</keyword>
<dbReference type="EMBL" id="JASPKY010000146">
    <property type="protein sequence ID" value="KAK9730504.1"/>
    <property type="molecule type" value="Genomic_DNA"/>
</dbReference>
<dbReference type="Gene3D" id="3.40.50.1000">
    <property type="entry name" value="HAD superfamily/HAD-like"/>
    <property type="match status" value="1"/>
</dbReference>
<comment type="cofactor">
    <cofactor evidence="1">
        <name>Mg(2+)</name>
        <dbReference type="ChEBI" id="CHEBI:18420"/>
    </cofactor>
</comment>
<evidence type="ECO:0000256" key="6">
    <source>
        <dbReference type="ARBA" id="ARBA00052504"/>
    </source>
</evidence>
<gene>
    <name evidence="9" type="ORF">QE152_g15179</name>
</gene>
<evidence type="ECO:0000256" key="3">
    <source>
        <dbReference type="ARBA" id="ARBA00022723"/>
    </source>
</evidence>
<dbReference type="EC" id="3.1.3.96" evidence="7"/>
<dbReference type="SUPFAM" id="SSF56784">
    <property type="entry name" value="HAD-like"/>
    <property type="match status" value="1"/>
</dbReference>
<evidence type="ECO:0000313" key="9">
    <source>
        <dbReference type="EMBL" id="KAK9730504.1"/>
    </source>
</evidence>
<dbReference type="NCBIfam" id="TIGR01509">
    <property type="entry name" value="HAD-SF-IA-v3"/>
    <property type="match status" value="1"/>
</dbReference>
<keyword evidence="10" id="KW-1185">Reference proteome</keyword>
<dbReference type="SFLD" id="SFLDG01135">
    <property type="entry name" value="C1.5.6:_HAD__Beta-PGM__Phospha"/>
    <property type="match status" value="1"/>
</dbReference>
<evidence type="ECO:0000256" key="4">
    <source>
        <dbReference type="ARBA" id="ARBA00022801"/>
    </source>
</evidence>
<comment type="caution">
    <text evidence="9">The sequence shown here is derived from an EMBL/GenBank/DDBJ whole genome shotgun (WGS) entry which is preliminary data.</text>
</comment>
<dbReference type="Gene3D" id="1.10.150.240">
    <property type="entry name" value="Putative phosphatase, domain 2"/>
    <property type="match status" value="1"/>
</dbReference>
<dbReference type="AlphaFoldDB" id="A0AAW1L822"/>
<dbReference type="Proteomes" id="UP001458880">
    <property type="component" value="Unassembled WGS sequence"/>
</dbReference>
<keyword evidence="3" id="KW-0479">Metal-binding</keyword>
<evidence type="ECO:0000256" key="5">
    <source>
        <dbReference type="ARBA" id="ARBA00022842"/>
    </source>
</evidence>
<evidence type="ECO:0000256" key="1">
    <source>
        <dbReference type="ARBA" id="ARBA00001946"/>
    </source>
</evidence>
<name>A0AAW1L822_POPJA</name>
<dbReference type="InterPro" id="IPR036412">
    <property type="entry name" value="HAD-like_sf"/>
</dbReference>
<organism evidence="9 10">
    <name type="scientific">Popillia japonica</name>
    <name type="common">Japanese beetle</name>
    <dbReference type="NCBI Taxonomy" id="7064"/>
    <lineage>
        <taxon>Eukaryota</taxon>
        <taxon>Metazoa</taxon>
        <taxon>Ecdysozoa</taxon>
        <taxon>Arthropoda</taxon>
        <taxon>Hexapoda</taxon>
        <taxon>Insecta</taxon>
        <taxon>Pterygota</taxon>
        <taxon>Neoptera</taxon>
        <taxon>Endopterygota</taxon>
        <taxon>Coleoptera</taxon>
        <taxon>Polyphaga</taxon>
        <taxon>Scarabaeiformia</taxon>
        <taxon>Scarabaeidae</taxon>
        <taxon>Rutelinae</taxon>
        <taxon>Popillia</taxon>
    </lineage>
</organism>
<dbReference type="SFLD" id="SFLDS00003">
    <property type="entry name" value="Haloacid_Dehalogenase"/>
    <property type="match status" value="1"/>
</dbReference>